<dbReference type="AlphaFoldDB" id="A0A162MQD4"/>
<dbReference type="InterPro" id="IPR028978">
    <property type="entry name" value="Chorismate_lyase_/UTRA_dom_sf"/>
</dbReference>
<evidence type="ECO:0000313" key="5">
    <source>
        <dbReference type="EMBL" id="KYO66940.1"/>
    </source>
</evidence>
<dbReference type="FunFam" id="1.10.10.10:FF:000079">
    <property type="entry name" value="GntR family transcriptional regulator"/>
    <property type="match status" value="1"/>
</dbReference>
<dbReference type="Gene3D" id="3.40.1410.10">
    <property type="entry name" value="Chorismate lyase-like"/>
    <property type="match status" value="1"/>
</dbReference>
<dbReference type="EMBL" id="LOHZ01000023">
    <property type="protein sequence ID" value="KYO66940.1"/>
    <property type="molecule type" value="Genomic_DNA"/>
</dbReference>
<keyword evidence="1" id="KW-0805">Transcription regulation</keyword>
<gene>
    <name evidence="5" type="primary">yvoA_2</name>
    <name evidence="5" type="ORF">ATZ99_07570</name>
</gene>
<keyword evidence="3" id="KW-0804">Transcription</keyword>
<evidence type="ECO:0000256" key="1">
    <source>
        <dbReference type="ARBA" id="ARBA00023015"/>
    </source>
</evidence>
<dbReference type="STRING" id="520767.ATZ99_07570"/>
<dbReference type="GO" id="GO:0003677">
    <property type="term" value="F:DNA binding"/>
    <property type="evidence" value="ECO:0007669"/>
    <property type="project" value="UniProtKB-KW"/>
</dbReference>
<dbReference type="PRINTS" id="PR00035">
    <property type="entry name" value="HTHGNTR"/>
</dbReference>
<dbReference type="PANTHER" id="PTHR44846">
    <property type="entry name" value="MANNOSYL-D-GLYCERATE TRANSPORT/METABOLISM SYSTEM REPRESSOR MNGR-RELATED"/>
    <property type="match status" value="1"/>
</dbReference>
<dbReference type="SUPFAM" id="SSF46785">
    <property type="entry name" value="Winged helix' DNA-binding domain"/>
    <property type="match status" value="1"/>
</dbReference>
<dbReference type="InterPro" id="IPR036390">
    <property type="entry name" value="WH_DNA-bd_sf"/>
</dbReference>
<dbReference type="GO" id="GO:0045892">
    <property type="term" value="P:negative regulation of DNA-templated transcription"/>
    <property type="evidence" value="ECO:0007669"/>
    <property type="project" value="TreeGrafter"/>
</dbReference>
<reference evidence="5 6" key="1">
    <citation type="submission" date="2015-12" db="EMBL/GenBank/DDBJ databases">
        <title>Draft genome of Thermovenabulum gondwanense isolated from a red thermophilic microbial mat colonisisng an outflow channel of a bore well.</title>
        <authorList>
            <person name="Patel B.K."/>
        </authorList>
    </citation>
    <scope>NUCLEOTIDE SEQUENCE [LARGE SCALE GENOMIC DNA]</scope>
    <source>
        <strain evidence="5 6">R270</strain>
    </source>
</reference>
<dbReference type="RefSeq" id="WP_068747915.1">
    <property type="nucleotide sequence ID" value="NZ_LOHZ01000023.1"/>
</dbReference>
<dbReference type="SUPFAM" id="SSF64288">
    <property type="entry name" value="Chorismate lyase-like"/>
    <property type="match status" value="1"/>
</dbReference>
<dbReference type="Pfam" id="PF00392">
    <property type="entry name" value="GntR"/>
    <property type="match status" value="1"/>
</dbReference>
<sequence length="245" mass="28585">MAVNRRKPLPLYYQLKNELLEDIKKGVYRENEKIPSENELQKLYNVSLITVRKALSDLVQEGILYRIQGKGTFVAKPKIQRFLSLQSFTEEMKQKGIELETKILKFLKEYADNEIGEALNLDSDKNVWVIERLRIGNGEPIAIQKSYLPCYLFKNFNLEYFKNSNSLYEIIKTKYDIVPYRAEEIYYSKNINDKNIAEQLSVGLKTAAFLVKRITFNQEGIPFEFTVSLLRGDIYSIRVNLKTEG</sequence>
<proteinExistence type="predicted"/>
<dbReference type="SMART" id="SM00866">
    <property type="entry name" value="UTRA"/>
    <property type="match status" value="1"/>
</dbReference>
<evidence type="ECO:0000256" key="3">
    <source>
        <dbReference type="ARBA" id="ARBA00023163"/>
    </source>
</evidence>
<protein>
    <submittedName>
        <fullName evidence="5">HTH-type transcriptional repressor YvoA</fullName>
    </submittedName>
</protein>
<feature type="domain" description="HTH gntR-type" evidence="4">
    <location>
        <begin position="9"/>
        <end position="77"/>
    </location>
</feature>
<dbReference type="PROSITE" id="PS50949">
    <property type="entry name" value="HTH_GNTR"/>
    <property type="match status" value="1"/>
</dbReference>
<dbReference type="Gene3D" id="1.10.10.10">
    <property type="entry name" value="Winged helix-like DNA-binding domain superfamily/Winged helix DNA-binding domain"/>
    <property type="match status" value="1"/>
</dbReference>
<evidence type="ECO:0000313" key="6">
    <source>
        <dbReference type="Proteomes" id="UP000075737"/>
    </source>
</evidence>
<organism evidence="5 6">
    <name type="scientific">Thermovenabulum gondwanense</name>
    <dbReference type="NCBI Taxonomy" id="520767"/>
    <lineage>
        <taxon>Bacteria</taxon>
        <taxon>Bacillati</taxon>
        <taxon>Bacillota</taxon>
        <taxon>Clostridia</taxon>
        <taxon>Thermosediminibacterales</taxon>
        <taxon>Thermosediminibacteraceae</taxon>
        <taxon>Thermovenabulum</taxon>
    </lineage>
</organism>
<dbReference type="Proteomes" id="UP000075737">
    <property type="component" value="Unassembled WGS sequence"/>
</dbReference>
<dbReference type="OrthoDB" id="457376at2"/>
<dbReference type="PANTHER" id="PTHR44846:SF1">
    <property type="entry name" value="MANNOSYL-D-GLYCERATE TRANSPORT_METABOLISM SYSTEM REPRESSOR MNGR-RELATED"/>
    <property type="match status" value="1"/>
</dbReference>
<evidence type="ECO:0000256" key="2">
    <source>
        <dbReference type="ARBA" id="ARBA00023125"/>
    </source>
</evidence>
<dbReference type="GO" id="GO:0003700">
    <property type="term" value="F:DNA-binding transcription factor activity"/>
    <property type="evidence" value="ECO:0007669"/>
    <property type="project" value="InterPro"/>
</dbReference>
<keyword evidence="6" id="KW-1185">Reference proteome</keyword>
<dbReference type="CDD" id="cd07377">
    <property type="entry name" value="WHTH_GntR"/>
    <property type="match status" value="1"/>
</dbReference>
<dbReference type="Pfam" id="PF07702">
    <property type="entry name" value="UTRA"/>
    <property type="match status" value="1"/>
</dbReference>
<accession>A0A162MQD4</accession>
<dbReference type="InterPro" id="IPR011663">
    <property type="entry name" value="UTRA"/>
</dbReference>
<comment type="caution">
    <text evidence="5">The sequence shown here is derived from an EMBL/GenBank/DDBJ whole genome shotgun (WGS) entry which is preliminary data.</text>
</comment>
<dbReference type="InterPro" id="IPR050679">
    <property type="entry name" value="Bact_HTH_transcr_reg"/>
</dbReference>
<name>A0A162MQD4_9FIRM</name>
<dbReference type="SMART" id="SM00345">
    <property type="entry name" value="HTH_GNTR"/>
    <property type="match status" value="1"/>
</dbReference>
<keyword evidence="2" id="KW-0238">DNA-binding</keyword>
<dbReference type="InterPro" id="IPR000524">
    <property type="entry name" value="Tscrpt_reg_HTH_GntR"/>
</dbReference>
<dbReference type="InterPro" id="IPR036388">
    <property type="entry name" value="WH-like_DNA-bd_sf"/>
</dbReference>
<evidence type="ECO:0000259" key="4">
    <source>
        <dbReference type="PROSITE" id="PS50949"/>
    </source>
</evidence>